<keyword evidence="3" id="KW-1185">Reference proteome</keyword>
<feature type="transmembrane region" description="Helical" evidence="1">
    <location>
        <begin position="24"/>
        <end position="43"/>
    </location>
</feature>
<keyword evidence="1" id="KW-1133">Transmembrane helix</keyword>
<accession>A0AAV4TXH9</accession>
<organism evidence="2 3">
    <name type="scientific">Caerostris extrusa</name>
    <name type="common">Bark spider</name>
    <name type="synonym">Caerostris bankana</name>
    <dbReference type="NCBI Taxonomy" id="172846"/>
    <lineage>
        <taxon>Eukaryota</taxon>
        <taxon>Metazoa</taxon>
        <taxon>Ecdysozoa</taxon>
        <taxon>Arthropoda</taxon>
        <taxon>Chelicerata</taxon>
        <taxon>Arachnida</taxon>
        <taxon>Araneae</taxon>
        <taxon>Araneomorphae</taxon>
        <taxon>Entelegynae</taxon>
        <taxon>Araneoidea</taxon>
        <taxon>Araneidae</taxon>
        <taxon>Caerostris</taxon>
    </lineage>
</organism>
<comment type="caution">
    <text evidence="2">The sequence shown here is derived from an EMBL/GenBank/DDBJ whole genome shotgun (WGS) entry which is preliminary data.</text>
</comment>
<proteinExistence type="predicted"/>
<evidence type="ECO:0000313" key="3">
    <source>
        <dbReference type="Proteomes" id="UP001054945"/>
    </source>
</evidence>
<keyword evidence="1" id="KW-0812">Transmembrane</keyword>
<name>A0AAV4TXH9_CAEEX</name>
<dbReference type="Proteomes" id="UP001054945">
    <property type="component" value="Unassembled WGS sequence"/>
</dbReference>
<keyword evidence="1" id="KW-0472">Membrane</keyword>
<sequence length="92" mass="10782">MYSNEYQADKRLRFTMPKNAFRPFWNFFLTHILNSAVFFFFLLSISPTRGTHLALFDTQFLPGIVATRERGQPLRCRVGRLIQNLWLGIGRG</sequence>
<gene>
    <name evidence="2" type="ORF">CEXT_297941</name>
</gene>
<evidence type="ECO:0000313" key="2">
    <source>
        <dbReference type="EMBL" id="GIY49972.1"/>
    </source>
</evidence>
<reference evidence="2 3" key="1">
    <citation type="submission" date="2021-06" db="EMBL/GenBank/DDBJ databases">
        <title>Caerostris extrusa draft genome.</title>
        <authorList>
            <person name="Kono N."/>
            <person name="Arakawa K."/>
        </authorList>
    </citation>
    <scope>NUCLEOTIDE SEQUENCE [LARGE SCALE GENOMIC DNA]</scope>
</reference>
<dbReference type="AlphaFoldDB" id="A0AAV4TXH9"/>
<protein>
    <submittedName>
        <fullName evidence="2">Uncharacterized protein</fullName>
    </submittedName>
</protein>
<dbReference type="EMBL" id="BPLR01011916">
    <property type="protein sequence ID" value="GIY49972.1"/>
    <property type="molecule type" value="Genomic_DNA"/>
</dbReference>
<evidence type="ECO:0000256" key="1">
    <source>
        <dbReference type="SAM" id="Phobius"/>
    </source>
</evidence>